<feature type="domain" description="Guanylate cyclase" evidence="2">
    <location>
        <begin position="513"/>
        <end position="645"/>
    </location>
</feature>
<proteinExistence type="predicted"/>
<dbReference type="SUPFAM" id="SSF55073">
    <property type="entry name" value="Nucleotide cyclase"/>
    <property type="match status" value="1"/>
</dbReference>
<dbReference type="Pfam" id="PF00211">
    <property type="entry name" value="Guanylate_cyc"/>
    <property type="match status" value="1"/>
</dbReference>
<evidence type="ECO:0000256" key="1">
    <source>
        <dbReference type="SAM" id="Phobius"/>
    </source>
</evidence>
<evidence type="ECO:0000313" key="3">
    <source>
        <dbReference type="EMBL" id="TCD15284.1"/>
    </source>
</evidence>
<dbReference type="InterPro" id="IPR001054">
    <property type="entry name" value="A/G_cyclase"/>
</dbReference>
<dbReference type="InterPro" id="IPR007890">
    <property type="entry name" value="CHASE2"/>
</dbReference>
<comment type="caution">
    <text evidence="3">The sequence shown here is derived from an EMBL/GenBank/DDBJ whole genome shotgun (WGS) entry which is preliminary data.</text>
</comment>
<dbReference type="EMBL" id="SJST01000002">
    <property type="protein sequence ID" value="TCD15284.1"/>
    <property type="molecule type" value="Genomic_DNA"/>
</dbReference>
<feature type="transmembrane region" description="Helical" evidence="1">
    <location>
        <begin position="400"/>
        <end position="417"/>
    </location>
</feature>
<sequence length="695" mass="73374">MVPFQAPGRAKTLCQQWAGRAEAPAVIRRISVAVENGEASPQGLRMHMRAAADRGRGSMTAKKAGGKKHPGSRALLHLFVVLGAGLLLIHAVFANPLGLLREKTYDLHQSLAPIPLDFEQVVVVAIDEASLDEYGRWPWPRDRIAELVDAILASGAAAVGIDIFLAEPDSSQEGADGDAKLASTLTGARTVLAMSLDAEAGALDVPQKAGWSVVGLDPDAPGTVTGGLAPLDALARAADGLGIVRALPDADGVIRKVPLVWAERPAAGEVRLWPAFSMDILRVAQAAGSYTLRLEGLPGDAIRVGGVTVPLGEDGRIRLIDTAAAVPHLPANELLGAGASAQLGGRIAILAVDAAGLDQYHLTARGVHRLGADVHAMLVSQMLSGRYLHELRNARLVERGLFAGGSLVLLIVLTAFARQPSFALALSTPVIFAPIAIAAWLYAERETLLDGVQPAVGLLMMGVAGGYALYREAERRRRLLQRQFGQFLSPEVVRHLAETDAAAALQVDDREITAMLVDVRGFTALTATLGADQTVALVNHFFEIANREIFARSGTIDKYMGDAVLAFWNAPLPAPDHIDRAIDCARAILTAVEAANPQLEAKGLPAIRTVAVLETGVCSVGNMGTEQRIDYTAIGPSINMTSRLEHEAKRLGRPILIGPAAAAKAKVPVREVAVVQLRGFGKACPVYEIAAESAS</sequence>
<evidence type="ECO:0000313" key="4">
    <source>
        <dbReference type="Proteomes" id="UP000291301"/>
    </source>
</evidence>
<feature type="transmembrane region" description="Helical" evidence="1">
    <location>
        <begin position="74"/>
        <end position="93"/>
    </location>
</feature>
<keyword evidence="4" id="KW-1185">Reference proteome</keyword>
<protein>
    <submittedName>
        <fullName evidence="3">Adenylate/guanylate cyclase domain-containing protein</fullName>
    </submittedName>
</protein>
<dbReference type="InterPro" id="IPR029787">
    <property type="entry name" value="Nucleotide_cyclase"/>
</dbReference>
<dbReference type="SMART" id="SM00044">
    <property type="entry name" value="CYCc"/>
    <property type="match status" value="1"/>
</dbReference>
<dbReference type="Proteomes" id="UP000291301">
    <property type="component" value="Unassembled WGS sequence"/>
</dbReference>
<reference evidence="3 4" key="1">
    <citation type="journal article" date="2015" name="Antonie Van Leeuwenhoek">
        <title>Oricola cellulosilytica gen. nov., sp. nov., a cellulose-degrading bacterium of the family Phyllobacteriaceae isolated from surface seashore water, and emended descriptions of Mesorhizobium loti and Phyllobacterium myrsinacearum.</title>
        <authorList>
            <person name="Hameed A."/>
            <person name="Shahina M."/>
            <person name="Lai W.A."/>
            <person name="Lin S.Y."/>
            <person name="Young L.S."/>
            <person name="Liu Y.C."/>
            <person name="Hsu Y.H."/>
            <person name="Young C.C."/>
        </authorList>
    </citation>
    <scope>NUCLEOTIDE SEQUENCE [LARGE SCALE GENOMIC DNA]</scope>
    <source>
        <strain evidence="3 4">KCTC 52183</strain>
    </source>
</reference>
<gene>
    <name evidence="3" type="ORF">E0D97_07040</name>
</gene>
<feature type="transmembrane region" description="Helical" evidence="1">
    <location>
        <begin position="455"/>
        <end position="473"/>
    </location>
</feature>
<keyword evidence="1" id="KW-1133">Transmembrane helix</keyword>
<dbReference type="PANTHER" id="PTHR43081">
    <property type="entry name" value="ADENYLATE CYCLASE, TERMINAL-DIFFERENTIATION SPECIFIC-RELATED"/>
    <property type="match status" value="1"/>
</dbReference>
<name>A0A4R0PID5_9HYPH</name>
<evidence type="ECO:0000259" key="2">
    <source>
        <dbReference type="PROSITE" id="PS50125"/>
    </source>
</evidence>
<keyword evidence="1" id="KW-0472">Membrane</keyword>
<dbReference type="InterPro" id="IPR050697">
    <property type="entry name" value="Adenylyl/Guanylyl_Cyclase_3/4"/>
</dbReference>
<dbReference type="Pfam" id="PF05226">
    <property type="entry name" value="CHASE2"/>
    <property type="match status" value="1"/>
</dbReference>
<dbReference type="SMART" id="SM01080">
    <property type="entry name" value="CHASE2"/>
    <property type="match status" value="1"/>
</dbReference>
<dbReference type="GO" id="GO:0035556">
    <property type="term" value="P:intracellular signal transduction"/>
    <property type="evidence" value="ECO:0007669"/>
    <property type="project" value="InterPro"/>
</dbReference>
<dbReference type="AlphaFoldDB" id="A0A4R0PID5"/>
<accession>A0A4R0PID5</accession>
<dbReference type="CDD" id="cd07302">
    <property type="entry name" value="CHD"/>
    <property type="match status" value="1"/>
</dbReference>
<organism evidence="3 4">
    <name type="scientific">Oricola cellulosilytica</name>
    <dbReference type="NCBI Taxonomy" id="1429082"/>
    <lineage>
        <taxon>Bacteria</taxon>
        <taxon>Pseudomonadati</taxon>
        <taxon>Pseudomonadota</taxon>
        <taxon>Alphaproteobacteria</taxon>
        <taxon>Hyphomicrobiales</taxon>
        <taxon>Ahrensiaceae</taxon>
        <taxon>Oricola</taxon>
    </lineage>
</organism>
<dbReference type="PROSITE" id="PS50125">
    <property type="entry name" value="GUANYLATE_CYCLASE_2"/>
    <property type="match status" value="1"/>
</dbReference>
<feature type="transmembrane region" description="Helical" evidence="1">
    <location>
        <begin position="424"/>
        <end position="443"/>
    </location>
</feature>
<keyword evidence="1" id="KW-0812">Transmembrane</keyword>
<dbReference type="PANTHER" id="PTHR43081:SF1">
    <property type="entry name" value="ADENYLATE CYCLASE, TERMINAL-DIFFERENTIATION SPECIFIC"/>
    <property type="match status" value="1"/>
</dbReference>
<dbReference type="GO" id="GO:0009190">
    <property type="term" value="P:cyclic nucleotide biosynthetic process"/>
    <property type="evidence" value="ECO:0007669"/>
    <property type="project" value="InterPro"/>
</dbReference>
<dbReference type="Gene3D" id="3.30.70.1230">
    <property type="entry name" value="Nucleotide cyclase"/>
    <property type="match status" value="1"/>
</dbReference>
<dbReference type="GO" id="GO:0004016">
    <property type="term" value="F:adenylate cyclase activity"/>
    <property type="evidence" value="ECO:0007669"/>
    <property type="project" value="UniProtKB-ARBA"/>
</dbReference>